<dbReference type="InterPro" id="IPR036179">
    <property type="entry name" value="Ig-like_dom_sf"/>
</dbReference>
<dbReference type="GO" id="GO:0050839">
    <property type="term" value="F:cell adhesion molecule binding"/>
    <property type="evidence" value="ECO:0007669"/>
    <property type="project" value="TreeGrafter"/>
</dbReference>
<evidence type="ECO:0000256" key="5">
    <source>
        <dbReference type="ARBA" id="ARBA00023157"/>
    </source>
</evidence>
<keyword evidence="2" id="KW-0812">Transmembrane</keyword>
<dbReference type="GO" id="GO:0098609">
    <property type="term" value="P:cell-cell adhesion"/>
    <property type="evidence" value="ECO:0007669"/>
    <property type="project" value="TreeGrafter"/>
</dbReference>
<dbReference type="PANTHER" id="PTHR11640">
    <property type="entry name" value="NEPHRIN"/>
    <property type="match status" value="1"/>
</dbReference>
<organism evidence="9 10">
    <name type="scientific">Lingula anatina</name>
    <name type="common">Brachiopod</name>
    <name type="synonym">Lingula unguis</name>
    <dbReference type="NCBI Taxonomy" id="7574"/>
    <lineage>
        <taxon>Eukaryota</taxon>
        <taxon>Metazoa</taxon>
        <taxon>Spiralia</taxon>
        <taxon>Lophotrochozoa</taxon>
        <taxon>Brachiopoda</taxon>
        <taxon>Linguliformea</taxon>
        <taxon>Lingulata</taxon>
        <taxon>Lingulida</taxon>
        <taxon>Linguloidea</taxon>
        <taxon>Lingulidae</taxon>
        <taxon>Lingula</taxon>
    </lineage>
</organism>
<keyword evidence="7" id="KW-0393">Immunoglobulin domain</keyword>
<dbReference type="PROSITE" id="PS50835">
    <property type="entry name" value="IG_LIKE"/>
    <property type="match status" value="2"/>
</dbReference>
<feature type="domain" description="Ig-like" evidence="8">
    <location>
        <begin position="158"/>
        <end position="257"/>
    </location>
</feature>
<dbReference type="InterPro" id="IPR003599">
    <property type="entry name" value="Ig_sub"/>
</dbReference>
<evidence type="ECO:0000259" key="8">
    <source>
        <dbReference type="PROSITE" id="PS50835"/>
    </source>
</evidence>
<dbReference type="InterPro" id="IPR051275">
    <property type="entry name" value="Cell_adhesion_signaling"/>
</dbReference>
<dbReference type="GO" id="GO:0005911">
    <property type="term" value="C:cell-cell junction"/>
    <property type="evidence" value="ECO:0007669"/>
    <property type="project" value="TreeGrafter"/>
</dbReference>
<keyword evidence="6" id="KW-0325">Glycoprotein</keyword>
<name>A0A1S3HP91_LINAN</name>
<evidence type="ECO:0000256" key="1">
    <source>
        <dbReference type="ARBA" id="ARBA00004479"/>
    </source>
</evidence>
<evidence type="ECO:0000256" key="6">
    <source>
        <dbReference type="ARBA" id="ARBA00023180"/>
    </source>
</evidence>
<dbReference type="InParanoid" id="A0A1S3HP91"/>
<keyword evidence="3" id="KW-1133">Transmembrane helix</keyword>
<keyword evidence="4" id="KW-0472">Membrane</keyword>
<dbReference type="Proteomes" id="UP000085678">
    <property type="component" value="Unplaced"/>
</dbReference>
<evidence type="ECO:0000313" key="10">
    <source>
        <dbReference type="RefSeq" id="XP_013387862.1"/>
    </source>
</evidence>
<dbReference type="Pfam" id="PF08205">
    <property type="entry name" value="C2-set_2"/>
    <property type="match status" value="1"/>
</dbReference>
<dbReference type="GeneID" id="106156958"/>
<proteinExistence type="predicted"/>
<dbReference type="InterPro" id="IPR013106">
    <property type="entry name" value="Ig_V-set"/>
</dbReference>
<evidence type="ECO:0000256" key="7">
    <source>
        <dbReference type="ARBA" id="ARBA00023319"/>
    </source>
</evidence>
<dbReference type="AlphaFoldDB" id="A0A1S3HP91"/>
<dbReference type="SUPFAM" id="SSF48726">
    <property type="entry name" value="Immunoglobulin"/>
    <property type="match status" value="2"/>
</dbReference>
<dbReference type="RefSeq" id="XP_013387862.1">
    <property type="nucleotide sequence ID" value="XM_013532408.1"/>
</dbReference>
<evidence type="ECO:0000313" key="9">
    <source>
        <dbReference type="Proteomes" id="UP000085678"/>
    </source>
</evidence>
<comment type="subcellular location">
    <subcellularLocation>
        <location evidence="1">Membrane</location>
        <topology evidence="1">Single-pass type I membrane protein</topology>
    </subcellularLocation>
</comment>
<keyword evidence="9" id="KW-1185">Reference proteome</keyword>
<dbReference type="InterPro" id="IPR013162">
    <property type="entry name" value="CD80_C2-set"/>
</dbReference>
<dbReference type="SMART" id="SM00409">
    <property type="entry name" value="IG"/>
    <property type="match status" value="2"/>
</dbReference>
<dbReference type="Gene3D" id="2.60.40.10">
    <property type="entry name" value="Immunoglobulins"/>
    <property type="match status" value="2"/>
</dbReference>
<dbReference type="InterPro" id="IPR007110">
    <property type="entry name" value="Ig-like_dom"/>
</dbReference>
<dbReference type="KEGG" id="lak:106156958"/>
<sequence>MCLMKVISHFYRSGIYFSNACNTFATSNMALKEVLLLVVVGIAYIPLHIVTGANIDVGPSTAVIASVGTSVSMWCKVNTVTTGWYTQWVRGANNNPSLLTEGCISVDAAKYSVNPCDQTNHNFTLVISNVQFSDGGGYACGHSGMSSDWVIVSVIAAPRGTRLLNATADLEVRAQQDTTFMCETKAYPAATVTWEIDGTAVTSGVTHINSARDVTTQLITTTSTLKYMFQKTQGSKTVTCKASNSASGSTPAVASVNVDIICK</sequence>
<protein>
    <submittedName>
        <fullName evidence="10">Uncharacterized protein LOC106156958</fullName>
    </submittedName>
</protein>
<dbReference type="PANTHER" id="PTHR11640:SF31">
    <property type="entry name" value="IRREGULAR CHIASM C-ROUGHEST PROTEIN-RELATED"/>
    <property type="match status" value="1"/>
</dbReference>
<evidence type="ECO:0000256" key="3">
    <source>
        <dbReference type="ARBA" id="ARBA00022989"/>
    </source>
</evidence>
<gene>
    <name evidence="10" type="primary">LOC106156958</name>
</gene>
<dbReference type="Pfam" id="PF07686">
    <property type="entry name" value="V-set"/>
    <property type="match status" value="1"/>
</dbReference>
<dbReference type="InterPro" id="IPR013783">
    <property type="entry name" value="Ig-like_fold"/>
</dbReference>
<evidence type="ECO:0000256" key="4">
    <source>
        <dbReference type="ARBA" id="ARBA00023136"/>
    </source>
</evidence>
<reference evidence="10" key="1">
    <citation type="submission" date="2025-08" db="UniProtKB">
        <authorList>
            <consortium name="RefSeq"/>
        </authorList>
    </citation>
    <scope>IDENTIFICATION</scope>
    <source>
        <tissue evidence="10">Gonads</tissue>
    </source>
</reference>
<accession>A0A1S3HP91</accession>
<feature type="domain" description="Ig-like" evidence="8">
    <location>
        <begin position="46"/>
        <end position="140"/>
    </location>
</feature>
<dbReference type="GO" id="GO:0005886">
    <property type="term" value="C:plasma membrane"/>
    <property type="evidence" value="ECO:0007669"/>
    <property type="project" value="TreeGrafter"/>
</dbReference>
<evidence type="ECO:0000256" key="2">
    <source>
        <dbReference type="ARBA" id="ARBA00022692"/>
    </source>
</evidence>
<keyword evidence="5" id="KW-1015">Disulfide bond</keyword>